<protein>
    <submittedName>
        <fullName evidence="1">Uncharacterized protein</fullName>
    </submittedName>
</protein>
<gene>
    <name evidence="1" type="ORF">NTEN_LOCUS2282</name>
</gene>
<organism evidence="1 2">
    <name type="scientific">Nesidiocoris tenuis</name>
    <dbReference type="NCBI Taxonomy" id="355587"/>
    <lineage>
        <taxon>Eukaryota</taxon>
        <taxon>Metazoa</taxon>
        <taxon>Ecdysozoa</taxon>
        <taxon>Arthropoda</taxon>
        <taxon>Hexapoda</taxon>
        <taxon>Insecta</taxon>
        <taxon>Pterygota</taxon>
        <taxon>Neoptera</taxon>
        <taxon>Paraneoptera</taxon>
        <taxon>Hemiptera</taxon>
        <taxon>Heteroptera</taxon>
        <taxon>Panheteroptera</taxon>
        <taxon>Cimicomorpha</taxon>
        <taxon>Miridae</taxon>
        <taxon>Dicyphina</taxon>
        <taxon>Nesidiocoris</taxon>
    </lineage>
</organism>
<proteinExistence type="predicted"/>
<reference evidence="1 2" key="1">
    <citation type="submission" date="2020-02" db="EMBL/GenBank/DDBJ databases">
        <authorList>
            <person name="Ferguson B K."/>
        </authorList>
    </citation>
    <scope>NUCLEOTIDE SEQUENCE [LARGE SCALE GENOMIC DNA]</scope>
</reference>
<name>A0A6H5G0Y8_9HEMI</name>
<sequence>MGFGTGELQDRRRIALLEQGPSIWTKLRPKCGLFEPRWPLDPTAWPMAPQLIQEWQLLIRLLLKKILDWPMLQQPTQERL</sequence>
<evidence type="ECO:0000313" key="1">
    <source>
        <dbReference type="EMBL" id="CAA9995491.1"/>
    </source>
</evidence>
<accession>A0A6H5G0Y8</accession>
<dbReference type="EMBL" id="CADCXU010003391">
    <property type="protein sequence ID" value="CAA9995491.1"/>
    <property type="molecule type" value="Genomic_DNA"/>
</dbReference>
<dbReference type="AlphaFoldDB" id="A0A6H5G0Y8"/>
<evidence type="ECO:0000313" key="2">
    <source>
        <dbReference type="Proteomes" id="UP000479000"/>
    </source>
</evidence>
<dbReference type="Proteomes" id="UP000479000">
    <property type="component" value="Unassembled WGS sequence"/>
</dbReference>
<keyword evidence="2" id="KW-1185">Reference proteome</keyword>